<dbReference type="VEuPathDB" id="FungiDB:CC77DRAFT_1006234"/>
<dbReference type="Pfam" id="PF11951">
    <property type="entry name" value="Fungal_trans_2"/>
    <property type="match status" value="1"/>
</dbReference>
<dbReference type="PROSITE" id="PS00463">
    <property type="entry name" value="ZN2_CY6_FUNGAL_1"/>
    <property type="match status" value="1"/>
</dbReference>
<dbReference type="CDD" id="cd00067">
    <property type="entry name" value="GAL4"/>
    <property type="match status" value="1"/>
</dbReference>
<evidence type="ECO:0000259" key="3">
    <source>
        <dbReference type="PROSITE" id="PS50048"/>
    </source>
</evidence>
<organism evidence="4 5">
    <name type="scientific">Alternaria alternata</name>
    <name type="common">Alternaria rot fungus</name>
    <name type="synonym">Torula alternata</name>
    <dbReference type="NCBI Taxonomy" id="5599"/>
    <lineage>
        <taxon>Eukaryota</taxon>
        <taxon>Fungi</taxon>
        <taxon>Dikarya</taxon>
        <taxon>Ascomycota</taxon>
        <taxon>Pezizomycotina</taxon>
        <taxon>Dothideomycetes</taxon>
        <taxon>Pleosporomycetidae</taxon>
        <taxon>Pleosporales</taxon>
        <taxon>Pleosporineae</taxon>
        <taxon>Pleosporaceae</taxon>
        <taxon>Alternaria</taxon>
        <taxon>Alternaria sect. Alternaria</taxon>
        <taxon>Alternaria alternata complex</taxon>
    </lineage>
</organism>
<dbReference type="InterPro" id="IPR036864">
    <property type="entry name" value="Zn2-C6_fun-type_DNA-bd_sf"/>
</dbReference>
<feature type="domain" description="Zn(2)-C6 fungal-type" evidence="3">
    <location>
        <begin position="10"/>
        <end position="38"/>
    </location>
</feature>
<dbReference type="PANTHER" id="PTHR38111">
    <property type="entry name" value="ZN(2)-C6 FUNGAL-TYPE DOMAIN-CONTAINING PROTEIN-RELATED"/>
    <property type="match status" value="1"/>
</dbReference>
<dbReference type="InterPro" id="IPR053178">
    <property type="entry name" value="Osmoadaptation_assoc"/>
</dbReference>
<dbReference type="RefSeq" id="XP_018389458.1">
    <property type="nucleotide sequence ID" value="XM_018523401.1"/>
</dbReference>
<dbReference type="InterPro" id="IPR001138">
    <property type="entry name" value="Zn2Cys6_DnaBD"/>
</dbReference>
<dbReference type="STRING" id="5599.A0A177DWL4"/>
<name>A0A177DWL4_ALTAL</name>
<dbReference type="SMART" id="SM00066">
    <property type="entry name" value="GAL4"/>
    <property type="match status" value="1"/>
</dbReference>
<dbReference type="AlphaFoldDB" id="A0A177DWL4"/>
<evidence type="ECO:0000313" key="5">
    <source>
        <dbReference type="Proteomes" id="UP000077248"/>
    </source>
</evidence>
<dbReference type="GO" id="GO:0008270">
    <property type="term" value="F:zinc ion binding"/>
    <property type="evidence" value="ECO:0007669"/>
    <property type="project" value="InterPro"/>
</dbReference>
<dbReference type="EMBL" id="KV441472">
    <property type="protein sequence ID" value="OAG24037.1"/>
    <property type="molecule type" value="Genomic_DNA"/>
</dbReference>
<dbReference type="Pfam" id="PF00172">
    <property type="entry name" value="Zn_clus"/>
    <property type="match status" value="1"/>
</dbReference>
<protein>
    <recommendedName>
        <fullName evidence="3">Zn(2)-C6 fungal-type domain-containing protein</fullName>
    </recommendedName>
</protein>
<proteinExistence type="predicted"/>
<dbReference type="Proteomes" id="UP000077248">
    <property type="component" value="Unassembled WGS sequence"/>
</dbReference>
<gene>
    <name evidence="4" type="ORF">CC77DRAFT_1006234</name>
</gene>
<dbReference type="KEGG" id="aalt:CC77DRAFT_1006234"/>
<evidence type="ECO:0000256" key="2">
    <source>
        <dbReference type="SAM" id="MobiDB-lite"/>
    </source>
</evidence>
<reference evidence="4 5" key="1">
    <citation type="submission" date="2016-05" db="EMBL/GenBank/DDBJ databases">
        <title>Comparative analysis of secretome profiles of manganese(II)-oxidizing ascomycete fungi.</title>
        <authorList>
            <consortium name="DOE Joint Genome Institute"/>
            <person name="Zeiner C.A."/>
            <person name="Purvine S.O."/>
            <person name="Zink E.M."/>
            <person name="Wu S."/>
            <person name="Pasa-Tolic L."/>
            <person name="Chaput D.L."/>
            <person name="Haridas S."/>
            <person name="Grigoriev I.V."/>
            <person name="Santelli C.M."/>
            <person name="Hansel C.M."/>
        </authorList>
    </citation>
    <scope>NUCLEOTIDE SEQUENCE [LARGE SCALE GENOMIC DNA]</scope>
    <source>
        <strain evidence="4 5">SRC1lrK2f</strain>
    </source>
</reference>
<dbReference type="GO" id="GO:0000981">
    <property type="term" value="F:DNA-binding transcription factor activity, RNA polymerase II-specific"/>
    <property type="evidence" value="ECO:0007669"/>
    <property type="project" value="InterPro"/>
</dbReference>
<dbReference type="GeneID" id="29108995"/>
<dbReference type="OMA" id="KGCVTCR"/>
<sequence>MVGVPGRSKGCVTCRKRKKGCDLAQPECGQCKERGITCGGYDSDRIFIYQTGGGSPRSIPKVGRHATASKSPEQPHRHTMQIVHVKPASDPGTQKFRPVSVPIMLPDGLARSAYSEKTIATFLSMYNPEGIIRTTNTDAKEFVSLLPMLSTRDEALQMAALAVGITQLGITSNNESLTRQGRTLYGKALKETAVALQNPFRANSESLLVVPRVMALFDMLFGAEPNTTSQAKSWLNHCEGELAMIVSRGPELFAENDEAHMLFTNARYRLLGPATRARKPTILNEERWKTIPWKGRIKSSDDVLIDILCGIPELLEAVDKLQFQCMSEQEREGLQVYTLARCWTLHFELEAWVNDKANAIYTPKIVNNSTSITFPNIDVASVTVRYWLTALFLYSCLDIASGIDPSTDNLLSHPDRPHPRPFARMIMKSVGYFLQEQFGITGVMAIWPPLGHALFYLNRNRKPDEEYIMSIMRIWHQPKLPSTMRVFLKSFRETVDMNTLLARPVSEL</sequence>
<evidence type="ECO:0000256" key="1">
    <source>
        <dbReference type="ARBA" id="ARBA00023242"/>
    </source>
</evidence>
<dbReference type="PANTHER" id="PTHR38111:SF11">
    <property type="entry name" value="TRANSCRIPTION FACTOR DOMAIN-CONTAINING PROTEIN-RELATED"/>
    <property type="match status" value="1"/>
</dbReference>
<keyword evidence="5" id="KW-1185">Reference proteome</keyword>
<dbReference type="PROSITE" id="PS50048">
    <property type="entry name" value="ZN2_CY6_FUNGAL_2"/>
    <property type="match status" value="1"/>
</dbReference>
<dbReference type="SUPFAM" id="SSF57701">
    <property type="entry name" value="Zn2/Cys6 DNA-binding domain"/>
    <property type="match status" value="1"/>
</dbReference>
<accession>A0A177DWL4</accession>
<keyword evidence="1" id="KW-0539">Nucleus</keyword>
<dbReference type="InterPro" id="IPR021858">
    <property type="entry name" value="Fun_TF"/>
</dbReference>
<feature type="region of interest" description="Disordered" evidence="2">
    <location>
        <begin position="54"/>
        <end position="78"/>
    </location>
</feature>
<evidence type="ECO:0000313" key="4">
    <source>
        <dbReference type="EMBL" id="OAG24037.1"/>
    </source>
</evidence>
<dbReference type="Gene3D" id="4.10.240.10">
    <property type="entry name" value="Zn(2)-C6 fungal-type DNA-binding domain"/>
    <property type="match status" value="1"/>
</dbReference>